<protein>
    <submittedName>
        <fullName evidence="1">Uncharacterized protein</fullName>
    </submittedName>
</protein>
<evidence type="ECO:0000313" key="1">
    <source>
        <dbReference type="EMBL" id="ALJ99474.1"/>
    </source>
</evidence>
<reference evidence="1 2" key="1">
    <citation type="journal article" date="2015" name="Virol. J.">
        <title>Bacteriophages isolated from Lake Michigan demonstrate broad host-range across several bacterial phyla.</title>
        <authorList>
            <person name="Malki K."/>
            <person name="Kula A."/>
            <person name="Bruder K."/>
            <person name="Sible E."/>
            <person name="Hatzopoulos T."/>
            <person name="Steidel S."/>
            <person name="Watkins S.C."/>
            <person name="Putonti C."/>
        </authorList>
    </citation>
    <scope>NUCLEOTIDE SEQUENCE [LARGE SCALE GENOMIC DNA]</scope>
</reference>
<name>A0A0N7IRK3_9CAUD</name>
<dbReference type="EMBL" id="KT254133">
    <property type="protein sequence ID" value="ALJ99474.1"/>
    <property type="molecule type" value="Genomic_DNA"/>
</dbReference>
<accession>A0A0N7IRK3</accession>
<organism evidence="1 2">
    <name type="scientific">Pbunalikevirus phiFenriz</name>
    <dbReference type="NCBI Taxonomy" id="1737464"/>
    <lineage>
        <taxon>Viruses</taxon>
        <taxon>Duplodnaviria</taxon>
        <taxon>Heunggongvirae</taxon>
        <taxon>Uroviricota</taxon>
        <taxon>Caudoviricetes</taxon>
        <taxon>Lindbergviridae</taxon>
        <taxon>Pbunavirus</taxon>
        <taxon>Pbunavirus PB1</taxon>
    </lineage>
</organism>
<dbReference type="Proteomes" id="UP000223413">
    <property type="component" value="Segment"/>
</dbReference>
<proteinExistence type="predicted"/>
<evidence type="ECO:0000313" key="2">
    <source>
        <dbReference type="Proteomes" id="UP000223413"/>
    </source>
</evidence>
<sequence>MICPLASLMAIRFWIAARSAENKFQAYRINGRAGIVIL</sequence>